<keyword evidence="3" id="KW-0949">S-adenosyl-L-methionine</keyword>
<sequence>MWVGVLASECLSNFVRDANYIGRPYLSKTQERRTFLVTSFSQKGTMVVRRGRTWRRRRRRKDETRPVSLAHEESFVRFFQWLHRNGCRNVPLKPAVFPETGRGLMATKALKHEELILTIPKRLLITLDAIMDSYIAPYIERADPQLNPTQTLAAFLMCEKYRREKSFWRPYIDILPEEYSCPAFFTEDDFRLLPNSLRGRAKAKKYECHKEYKELTPFFKQLADLFPGQEDVFSFKDFKWAWSALKTRAFDVPIGLESCPHIRDTDTPTPTMFPLVDSINHSVKAKIRHRYNDKSRCLESRMGTVYRKHAEVMNSYGRADNDNLLLEFGFVVPGNPADTVTFNLVQDVLEYLQPENNELLERKIMFLAQNNLISDLTCGVTGVSPQLLIALMVFLCKHDDEDVWEDVRTGRFEEDGPLDAKARKIAGRLLSLRLRTYPTTTEEDKELLKEVTSPCGRLAVYCGMERKKLLENGLKMLQHSSKLAIAKGVLRKLFSR</sequence>
<reference evidence="5" key="1">
    <citation type="submission" date="2022-01" db="EMBL/GenBank/DDBJ databases">
        <authorList>
            <person name="Braso-Vives M."/>
        </authorList>
    </citation>
    <scope>NUCLEOTIDE SEQUENCE</scope>
</reference>
<dbReference type="Proteomes" id="UP000838412">
    <property type="component" value="Chromosome 17"/>
</dbReference>
<dbReference type="InterPro" id="IPR046341">
    <property type="entry name" value="SET_dom_sf"/>
</dbReference>
<dbReference type="InterPro" id="IPR036464">
    <property type="entry name" value="Rubisco_LSMT_subst-bd_sf"/>
</dbReference>
<evidence type="ECO:0000313" key="6">
    <source>
        <dbReference type="Proteomes" id="UP000838412"/>
    </source>
</evidence>
<dbReference type="FunFam" id="3.90.1420.10:FF:000028">
    <property type="entry name" value="Uncharacterized protein"/>
    <property type="match status" value="1"/>
</dbReference>
<dbReference type="AlphaFoldDB" id="A0A8J9Z9D8"/>
<keyword evidence="1" id="KW-0489">Methyltransferase</keyword>
<dbReference type="Gene3D" id="3.90.1410.10">
    <property type="entry name" value="set domain protein methyltransferase, domain 1"/>
    <property type="match status" value="1"/>
</dbReference>
<dbReference type="GO" id="GO:0016279">
    <property type="term" value="F:protein-lysine N-methyltransferase activity"/>
    <property type="evidence" value="ECO:0007669"/>
    <property type="project" value="InterPro"/>
</dbReference>
<dbReference type="Gene3D" id="3.90.1420.10">
    <property type="entry name" value="Rubisco LSMT, substrate-binding domain"/>
    <property type="match status" value="1"/>
</dbReference>
<proteinExistence type="predicted"/>
<evidence type="ECO:0000259" key="4">
    <source>
        <dbReference type="PROSITE" id="PS50280"/>
    </source>
</evidence>
<dbReference type="CDD" id="cd19177">
    <property type="entry name" value="SET_SETD4"/>
    <property type="match status" value="1"/>
</dbReference>
<dbReference type="EMBL" id="OV696702">
    <property type="protein sequence ID" value="CAH1249199.1"/>
    <property type="molecule type" value="Genomic_DNA"/>
</dbReference>
<evidence type="ECO:0000256" key="3">
    <source>
        <dbReference type="ARBA" id="ARBA00022691"/>
    </source>
</evidence>
<dbReference type="OrthoDB" id="341421at2759"/>
<dbReference type="InterPro" id="IPR015353">
    <property type="entry name" value="Rubisco_LSMT_subst-bd"/>
</dbReference>
<dbReference type="PANTHER" id="PTHR13271:SF151">
    <property type="entry name" value="SET DOMAIN-CONTAINING PROTEIN 4"/>
    <property type="match status" value="1"/>
</dbReference>
<dbReference type="InterPro" id="IPR001214">
    <property type="entry name" value="SET_dom"/>
</dbReference>
<name>A0A8J9Z9D8_BRALA</name>
<organism evidence="5 6">
    <name type="scientific">Branchiostoma lanceolatum</name>
    <name type="common">Common lancelet</name>
    <name type="synonym">Amphioxus lanceolatum</name>
    <dbReference type="NCBI Taxonomy" id="7740"/>
    <lineage>
        <taxon>Eukaryota</taxon>
        <taxon>Metazoa</taxon>
        <taxon>Chordata</taxon>
        <taxon>Cephalochordata</taxon>
        <taxon>Leptocardii</taxon>
        <taxon>Amphioxiformes</taxon>
        <taxon>Branchiostomatidae</taxon>
        <taxon>Branchiostoma</taxon>
    </lineage>
</organism>
<accession>A0A8J9Z9D8</accession>
<evidence type="ECO:0000313" key="5">
    <source>
        <dbReference type="EMBL" id="CAH1249199.1"/>
    </source>
</evidence>
<dbReference type="PANTHER" id="PTHR13271">
    <property type="entry name" value="UNCHARACTERIZED PUTATIVE METHYLTRANSFERASE"/>
    <property type="match status" value="1"/>
</dbReference>
<gene>
    <name evidence="5" type="primary">SETD4</name>
    <name evidence="5" type="ORF">BLAG_LOCUS10392</name>
</gene>
<dbReference type="FunFam" id="3.90.1410.10:FF:000002">
    <property type="entry name" value="SET domain-containing protein 4 isoform X1"/>
    <property type="match status" value="1"/>
</dbReference>
<dbReference type="InterPro" id="IPR050600">
    <property type="entry name" value="SETD3_SETD6_MTase"/>
</dbReference>
<keyword evidence="2" id="KW-0808">Transferase</keyword>
<dbReference type="SUPFAM" id="SSF81822">
    <property type="entry name" value="RuBisCo LSMT C-terminal, substrate-binding domain"/>
    <property type="match status" value="1"/>
</dbReference>
<protein>
    <submittedName>
        <fullName evidence="5">SETD4 protein</fullName>
    </submittedName>
</protein>
<evidence type="ECO:0000256" key="2">
    <source>
        <dbReference type="ARBA" id="ARBA00022679"/>
    </source>
</evidence>
<evidence type="ECO:0000256" key="1">
    <source>
        <dbReference type="ARBA" id="ARBA00022603"/>
    </source>
</evidence>
<feature type="domain" description="SET" evidence="4">
    <location>
        <begin position="90"/>
        <end position="317"/>
    </location>
</feature>
<dbReference type="PROSITE" id="PS50280">
    <property type="entry name" value="SET"/>
    <property type="match status" value="1"/>
</dbReference>
<keyword evidence="6" id="KW-1185">Reference proteome</keyword>
<dbReference type="Pfam" id="PF09273">
    <property type="entry name" value="Rubis-subs-bind"/>
    <property type="match status" value="1"/>
</dbReference>
<dbReference type="GO" id="GO:0032259">
    <property type="term" value="P:methylation"/>
    <property type="evidence" value="ECO:0007669"/>
    <property type="project" value="UniProtKB-KW"/>
</dbReference>
<dbReference type="InterPro" id="IPR044429">
    <property type="entry name" value="SETD4_SET"/>
</dbReference>
<dbReference type="SUPFAM" id="SSF82199">
    <property type="entry name" value="SET domain"/>
    <property type="match status" value="1"/>
</dbReference>